<dbReference type="GO" id="GO:0046872">
    <property type="term" value="F:metal ion binding"/>
    <property type="evidence" value="ECO:0007669"/>
    <property type="project" value="UniProtKB-KW"/>
</dbReference>
<evidence type="ECO:0000256" key="2">
    <source>
        <dbReference type="ARBA" id="ARBA00022723"/>
    </source>
</evidence>
<protein>
    <submittedName>
        <fullName evidence="5">Hemerythrin</fullName>
    </submittedName>
</protein>
<reference evidence="5 6" key="1">
    <citation type="submission" date="2017-11" db="EMBL/GenBank/DDBJ databases">
        <title>Draft genome sequence of magnetotactic bacterium Magnetospirillum kuznetsovii LBB-42.</title>
        <authorList>
            <person name="Grouzdev D.S."/>
            <person name="Rysina M.S."/>
            <person name="Baslerov R.V."/>
            <person name="Koziaeva V."/>
        </authorList>
    </citation>
    <scope>NUCLEOTIDE SEQUENCE [LARGE SCALE GENOMIC DNA]</scope>
    <source>
        <strain evidence="5 6">LBB-42</strain>
    </source>
</reference>
<dbReference type="AlphaFoldDB" id="A0A364NXH9"/>
<organism evidence="5 6">
    <name type="scientific">Paramagnetospirillum kuznetsovii</name>
    <dbReference type="NCBI Taxonomy" id="2053833"/>
    <lineage>
        <taxon>Bacteria</taxon>
        <taxon>Pseudomonadati</taxon>
        <taxon>Pseudomonadota</taxon>
        <taxon>Alphaproteobacteria</taxon>
        <taxon>Rhodospirillales</taxon>
        <taxon>Magnetospirillaceae</taxon>
        <taxon>Paramagnetospirillum</taxon>
    </lineage>
</organism>
<dbReference type="NCBIfam" id="TIGR02481">
    <property type="entry name" value="hemeryth_dom"/>
    <property type="match status" value="1"/>
</dbReference>
<dbReference type="InterPro" id="IPR012827">
    <property type="entry name" value="Hemerythrin_metal-bd"/>
</dbReference>
<keyword evidence="6" id="KW-1185">Reference proteome</keyword>
<dbReference type="NCBIfam" id="NF033749">
    <property type="entry name" value="bact_hemeryth"/>
    <property type="match status" value="1"/>
</dbReference>
<accession>A0A364NXH9</accession>
<dbReference type="InterPro" id="IPR012312">
    <property type="entry name" value="Hemerythrin-like"/>
</dbReference>
<dbReference type="Pfam" id="PF01814">
    <property type="entry name" value="Hemerythrin"/>
    <property type="match status" value="1"/>
</dbReference>
<dbReference type="CDD" id="cd12107">
    <property type="entry name" value="Hemerythrin"/>
    <property type="match status" value="1"/>
</dbReference>
<comment type="similarity">
    <text evidence="1">Belongs to the hemerythrin family.</text>
</comment>
<evidence type="ECO:0000313" key="6">
    <source>
        <dbReference type="Proteomes" id="UP000251075"/>
    </source>
</evidence>
<dbReference type="PANTHER" id="PTHR37164:SF1">
    <property type="entry name" value="BACTERIOHEMERYTHRIN"/>
    <property type="match status" value="1"/>
</dbReference>
<sequence>MSIAWDDALKVGNIEIDADHKELIGLVGDFETMVKSPKSVTPRSIQITLERLQLYAHDHFAREEYIQAIAKYPGLAENKRQHDALRKTLADYIAKFEAGQFGDLGKAADEMAAFLNHWLMSHIVDVDMKMRGALSDEGWR</sequence>
<dbReference type="RefSeq" id="WP_112145350.1">
    <property type="nucleotide sequence ID" value="NZ_PGTO01000009.1"/>
</dbReference>
<keyword evidence="3" id="KW-0408">Iron</keyword>
<keyword evidence="2" id="KW-0479">Metal-binding</keyword>
<dbReference type="EMBL" id="PGTO01000009">
    <property type="protein sequence ID" value="RAU21605.1"/>
    <property type="molecule type" value="Genomic_DNA"/>
</dbReference>
<dbReference type="OrthoDB" id="7305302at2"/>
<evidence type="ECO:0000256" key="1">
    <source>
        <dbReference type="ARBA" id="ARBA00010587"/>
    </source>
</evidence>
<evidence type="ECO:0000256" key="3">
    <source>
        <dbReference type="ARBA" id="ARBA00023004"/>
    </source>
</evidence>
<feature type="domain" description="Hemerythrin-like" evidence="4">
    <location>
        <begin position="15"/>
        <end position="130"/>
    </location>
</feature>
<dbReference type="InterPro" id="IPR035938">
    <property type="entry name" value="Hemerythrin-like_sf"/>
</dbReference>
<gene>
    <name evidence="5" type="ORF">CU669_13010</name>
</gene>
<proteinExistence type="inferred from homology"/>
<dbReference type="Proteomes" id="UP000251075">
    <property type="component" value="Unassembled WGS sequence"/>
</dbReference>
<dbReference type="PANTHER" id="PTHR37164">
    <property type="entry name" value="BACTERIOHEMERYTHRIN"/>
    <property type="match status" value="1"/>
</dbReference>
<dbReference type="SUPFAM" id="SSF47188">
    <property type="entry name" value="Hemerythrin-like"/>
    <property type="match status" value="1"/>
</dbReference>
<name>A0A364NXH9_9PROT</name>
<dbReference type="InterPro" id="IPR050669">
    <property type="entry name" value="Hemerythrin"/>
</dbReference>
<evidence type="ECO:0000259" key="4">
    <source>
        <dbReference type="Pfam" id="PF01814"/>
    </source>
</evidence>
<comment type="caution">
    <text evidence="5">The sequence shown here is derived from an EMBL/GenBank/DDBJ whole genome shotgun (WGS) entry which is preliminary data.</text>
</comment>
<dbReference type="Gene3D" id="1.20.120.50">
    <property type="entry name" value="Hemerythrin-like"/>
    <property type="match status" value="1"/>
</dbReference>
<evidence type="ECO:0000313" key="5">
    <source>
        <dbReference type="EMBL" id="RAU21605.1"/>
    </source>
</evidence>